<dbReference type="Gene3D" id="3.40.50.150">
    <property type="entry name" value="Vaccinia Virus protein VP39"/>
    <property type="match status" value="1"/>
</dbReference>
<evidence type="ECO:0000313" key="2">
    <source>
        <dbReference type="Proteomes" id="UP000550714"/>
    </source>
</evidence>
<dbReference type="SUPFAM" id="SSF53335">
    <property type="entry name" value="S-adenosyl-L-methionine-dependent methyltransferases"/>
    <property type="match status" value="1"/>
</dbReference>
<evidence type="ECO:0008006" key="3">
    <source>
        <dbReference type="Google" id="ProtNLM"/>
    </source>
</evidence>
<protein>
    <recommendedName>
        <fullName evidence="3">S-adenosyl methyltransferase</fullName>
    </recommendedName>
</protein>
<dbReference type="InterPro" id="IPR029063">
    <property type="entry name" value="SAM-dependent_MTases_sf"/>
</dbReference>
<accession>A0A839RXY5</accession>
<reference evidence="1 2" key="1">
    <citation type="submission" date="2020-08" db="EMBL/GenBank/DDBJ databases">
        <title>Genomic Encyclopedia of Type Strains, Phase III (KMG-III): the genomes of soil and plant-associated and newly described type strains.</title>
        <authorList>
            <person name="Whitman W."/>
        </authorList>
    </citation>
    <scope>NUCLEOTIDE SEQUENCE [LARGE SCALE GENOMIC DNA]</scope>
    <source>
        <strain evidence="1 2">CECT 8577</strain>
    </source>
</reference>
<comment type="caution">
    <text evidence="1">The sequence shown here is derived from an EMBL/GenBank/DDBJ whole genome shotgun (WGS) entry which is preliminary data.</text>
</comment>
<dbReference type="Pfam" id="PF04672">
    <property type="entry name" value="Methyltransf_19"/>
    <property type="match status" value="1"/>
</dbReference>
<gene>
    <name evidence="1" type="ORF">FHS23_000392</name>
</gene>
<keyword evidence="2" id="KW-1185">Reference proteome</keyword>
<dbReference type="AlphaFoldDB" id="A0A839RXY5"/>
<dbReference type="Proteomes" id="UP000550714">
    <property type="component" value="Unassembled WGS sequence"/>
</dbReference>
<dbReference type="InterPro" id="IPR006764">
    <property type="entry name" value="SAM_dep_MeTrfase_SAV2177_type"/>
</dbReference>
<proteinExistence type="predicted"/>
<dbReference type="PIRSF" id="PIRSF017393">
    <property type="entry name" value="MTase_SAV2177"/>
    <property type="match status" value="1"/>
</dbReference>
<organism evidence="1 2">
    <name type="scientific">Prauserella isguenensis</name>
    <dbReference type="NCBI Taxonomy" id="1470180"/>
    <lineage>
        <taxon>Bacteria</taxon>
        <taxon>Bacillati</taxon>
        <taxon>Actinomycetota</taxon>
        <taxon>Actinomycetes</taxon>
        <taxon>Pseudonocardiales</taxon>
        <taxon>Pseudonocardiaceae</taxon>
        <taxon>Prauserella</taxon>
    </lineage>
</organism>
<dbReference type="EMBL" id="JACHWU010000001">
    <property type="protein sequence ID" value="MBB3049397.1"/>
    <property type="molecule type" value="Genomic_DNA"/>
</dbReference>
<evidence type="ECO:0000313" key="1">
    <source>
        <dbReference type="EMBL" id="MBB3049397.1"/>
    </source>
</evidence>
<dbReference type="RefSeq" id="WP_183646773.1">
    <property type="nucleotide sequence ID" value="NZ_JACHWU010000001.1"/>
</dbReference>
<sequence length="284" mass="31529">MSASRSESESESISSNVVSIDTTTPSIARAYDFAIGGKTNYEVDRELIHRMDEAVPEVRQIAISNRMFLIRAARFLAAKVGLDQFLDCGSGLPTAENTHEVVQRLNDEARVVYVDNDPVVLAHGRAILEENEHTRFLGADIFRPEQVLDNEMVREFLDFSRPMGLLQVATLHHHDAEFGMPPVDVMRAYIDALPSGSYVAFTHFIDPENEHTETAMRVQEIMRGAGGTGRGYWRTRTEILEMLEGLDLIEPGLVINDDWWPDGPGVGELPSAAHCIAAAVGRKP</sequence>
<name>A0A839RXY5_9PSEU</name>